<proteinExistence type="predicted"/>
<dbReference type="Pfam" id="PF14111">
    <property type="entry name" value="DUF4283"/>
    <property type="match status" value="1"/>
</dbReference>
<organism evidence="3 4">
    <name type="scientific">Kingdonia uniflora</name>
    <dbReference type="NCBI Taxonomy" id="39325"/>
    <lineage>
        <taxon>Eukaryota</taxon>
        <taxon>Viridiplantae</taxon>
        <taxon>Streptophyta</taxon>
        <taxon>Embryophyta</taxon>
        <taxon>Tracheophyta</taxon>
        <taxon>Spermatophyta</taxon>
        <taxon>Magnoliopsida</taxon>
        <taxon>Ranunculales</taxon>
        <taxon>Circaeasteraceae</taxon>
        <taxon>Kingdonia</taxon>
    </lineage>
</organism>
<feature type="region of interest" description="Disordered" evidence="1">
    <location>
        <begin position="269"/>
        <end position="288"/>
    </location>
</feature>
<protein>
    <recommendedName>
        <fullName evidence="2">DUF4283 domain-containing protein</fullName>
    </recommendedName>
</protein>
<dbReference type="SUPFAM" id="SSF56219">
    <property type="entry name" value="DNase I-like"/>
    <property type="match status" value="1"/>
</dbReference>
<comment type="caution">
    <text evidence="3">The sequence shown here is derived from an EMBL/GenBank/DDBJ whole genome shotgun (WGS) entry which is preliminary data.</text>
</comment>
<gene>
    <name evidence="3" type="ORF">GIB67_002401</name>
</gene>
<dbReference type="InterPro" id="IPR040256">
    <property type="entry name" value="At4g02000-like"/>
</dbReference>
<dbReference type="Proteomes" id="UP000541444">
    <property type="component" value="Unassembled WGS sequence"/>
</dbReference>
<dbReference type="EMBL" id="JACGCM010001713">
    <property type="protein sequence ID" value="KAF6151149.1"/>
    <property type="molecule type" value="Genomic_DNA"/>
</dbReference>
<dbReference type="PANTHER" id="PTHR31286">
    <property type="entry name" value="GLYCINE-RICH CELL WALL STRUCTURAL PROTEIN 1.8-LIKE"/>
    <property type="match status" value="1"/>
</dbReference>
<evidence type="ECO:0000313" key="4">
    <source>
        <dbReference type="Proteomes" id="UP000541444"/>
    </source>
</evidence>
<dbReference type="Gene3D" id="3.60.10.10">
    <property type="entry name" value="Endonuclease/exonuclease/phosphatase"/>
    <property type="match status" value="1"/>
</dbReference>
<dbReference type="AlphaFoldDB" id="A0A7J7M8E3"/>
<dbReference type="InterPro" id="IPR025558">
    <property type="entry name" value="DUF4283"/>
</dbReference>
<accession>A0A7J7M8E3</accession>
<evidence type="ECO:0000256" key="1">
    <source>
        <dbReference type="SAM" id="MobiDB-lite"/>
    </source>
</evidence>
<keyword evidence="4" id="KW-1185">Reference proteome</keyword>
<dbReference type="InterPro" id="IPR036691">
    <property type="entry name" value="Endo/exonu/phosph_ase_sf"/>
</dbReference>
<feature type="domain" description="DUF4283" evidence="2">
    <location>
        <begin position="492"/>
        <end position="574"/>
    </location>
</feature>
<evidence type="ECO:0000259" key="2">
    <source>
        <dbReference type="Pfam" id="PF14111"/>
    </source>
</evidence>
<name>A0A7J7M8E3_9MAGN</name>
<sequence length="1001" mass="114500">MVLEERITSEMQRLKLKYFGGQSLEISIPIHVPLIYQGMSDDEATKVEDEFCCKWRFNFILLTDEEHWAYLYTHTEVNVGASYAGIGIAAGQLCLFYVLSWNLRSGPLHLYQLFGGGSFRRRGDGSGGGRQPVVVCFCICIMFWCSKDLRYDAEFPVRECQLKGLDIRVRELENAQYFYEVCFRELVRDPVDREEMVKMIADMEIEFEDGMIDGLDLIRDKVMETGDKNRLKYEGRGNDGKAVSLKMYKTSDMDSGKDASVPKLRTDRARSNNCQQGFGKDSEGDQKSKRIAGIKSRRLLYSSVVGEGLGTTADSHSDTEGFPSKLMAYPPGSNVFREFCNAKAFPGGKWGNCVKYVGRMFRGCTIVTGEKEFPVLPISIRVWAKSSPYQFGEGDYEYDWGMSCSIERDHFYGVKNYKTSGGAYLCASGSRRRFFDLNSAGQAWNDNFRVIEEKRKKDDQEVRPSFLQDHLLLKGDFPSIQIPEAGFLIGVERYKCSLIGRLDLLKVKLAVARSEALSKWNLSGYCQFIPLGKGYFTIFLDNEADKVRIWGGGPWHIDCQLLRVNIWTPDFDINKQKNTHAMVWVKFPGLGTEYWEEDVLMSIARTVGNPVQVDNSTLCRNTVFYASVLVDVGFSETIPRIIMIEREGFEFCQEIQLGRAPMICSHYKVVSHLVSECRDVVKEIEQEKPIPVHKTYNGDVEMWDSTIRLLDGSNNSKEVDKEASLVNKSWADMIKEGDSTYQNAEGVEVEDFPECESLSSDCSSNINKGIANKDTSLQLNDLDKKHSPDQLCIAEPKMLPDEFFLNRLNLKMMVREAIHFDNGVSCPNIWVFWRKELARELWRELSIIGTLNLPWLMVGDFNVVLRGVEKKEGRGVRWNALTEFQNFVNWSCLLENHFSGSDYTWCNGQMGNNRIFCKLNRMLCNQAWSSLFLEWKYKVMPQIKSDHSPLLGWNVGIAKPLNTPFRFCNMWTSYDSFLQVVKENWDQDLDGAPLFRLGSKL</sequence>
<evidence type="ECO:0000313" key="3">
    <source>
        <dbReference type="EMBL" id="KAF6151149.1"/>
    </source>
</evidence>
<dbReference type="OrthoDB" id="1932741at2759"/>
<reference evidence="3 4" key="1">
    <citation type="journal article" date="2020" name="IScience">
        <title>Genome Sequencing of the Endangered Kingdonia uniflora (Circaeasteraceae, Ranunculales) Reveals Potential Mechanisms of Evolutionary Specialization.</title>
        <authorList>
            <person name="Sun Y."/>
            <person name="Deng T."/>
            <person name="Zhang A."/>
            <person name="Moore M.J."/>
            <person name="Landis J.B."/>
            <person name="Lin N."/>
            <person name="Zhang H."/>
            <person name="Zhang X."/>
            <person name="Huang J."/>
            <person name="Zhang X."/>
            <person name="Sun H."/>
            <person name="Wang H."/>
        </authorList>
    </citation>
    <scope>NUCLEOTIDE SEQUENCE [LARGE SCALE GENOMIC DNA]</scope>
    <source>
        <strain evidence="3">TB1705</strain>
        <tissue evidence="3">Leaf</tissue>
    </source>
</reference>
<dbReference type="PANTHER" id="PTHR31286:SF60">
    <property type="entry name" value="PROTEIN, PUTATIVE-RELATED"/>
    <property type="match status" value="1"/>
</dbReference>